<keyword evidence="2" id="KW-1185">Reference proteome</keyword>
<evidence type="ECO:0000313" key="2">
    <source>
        <dbReference type="Proteomes" id="UP000305401"/>
    </source>
</evidence>
<protein>
    <submittedName>
        <fullName evidence="1">Uncharacterized protein</fullName>
    </submittedName>
</protein>
<dbReference type="Proteomes" id="UP000305401">
    <property type="component" value="Unassembled WGS sequence"/>
</dbReference>
<evidence type="ECO:0000313" key="1">
    <source>
        <dbReference type="EMBL" id="THG38581.1"/>
    </source>
</evidence>
<reference evidence="1" key="1">
    <citation type="submission" date="2019-04" db="EMBL/GenBank/DDBJ databases">
        <title>Microbes associate with the intestines of laboratory mice.</title>
        <authorList>
            <person name="Navarre W."/>
            <person name="Wong E."/>
            <person name="Huang K.C."/>
            <person name="Tropini C."/>
            <person name="Ng K."/>
            <person name="Yu B."/>
        </authorList>
    </citation>
    <scope>NUCLEOTIDE SEQUENCE</scope>
    <source>
        <strain evidence="1">NM86_A22</strain>
    </source>
</reference>
<accession>A0AC61S2E3</accession>
<comment type="caution">
    <text evidence="1">The sequence shown here is derived from an EMBL/GenBank/DDBJ whole genome shotgun (WGS) entry which is preliminary data.</text>
</comment>
<sequence length="242" mass="28854">MMKTNSTHIKIIISIILLCTLNGCCALFKKIDFNKSEQTLFFSSDYNPNSDNKIYTDGFYWFKNKTYNPDLWYEHALIFYNDGTFTPIYLKNDSTLFTHIKNKEIKNFDKYNNPPALKYANYFKNGTYVTEFEDHAPPLKYIDDFNGGIYTIKGDTIIAELYTEYCTYRGLKKSKYLIINKSLIKLISYEYFYKDSTQIFNYAEKDFELEFIKATPMPSPFAAKFRTKKWMWADKKDWKEYM</sequence>
<dbReference type="EMBL" id="SSTG01000267">
    <property type="protein sequence ID" value="THG38581.1"/>
    <property type="molecule type" value="Genomic_DNA"/>
</dbReference>
<proteinExistence type="predicted"/>
<gene>
    <name evidence="1" type="ORF">E5990_11295</name>
</gene>
<feature type="non-terminal residue" evidence="1">
    <location>
        <position position="242"/>
    </location>
</feature>
<name>A0AC61S2E3_9BACT</name>
<organism evidence="1 2">
    <name type="scientific">Muribaculum caecicola</name>
    <dbReference type="NCBI Taxonomy" id="3038144"/>
    <lineage>
        <taxon>Bacteria</taxon>
        <taxon>Pseudomonadati</taxon>
        <taxon>Bacteroidota</taxon>
        <taxon>Bacteroidia</taxon>
        <taxon>Bacteroidales</taxon>
        <taxon>Muribaculaceae</taxon>
        <taxon>Muribaculum</taxon>
    </lineage>
</organism>